<dbReference type="InterPro" id="IPR035923">
    <property type="entry name" value="TT1751-like_sf"/>
</dbReference>
<dbReference type="Proteomes" id="UP000198461">
    <property type="component" value="Unassembled WGS sequence"/>
</dbReference>
<gene>
    <name evidence="2" type="ORF">SAMN05443662_0673</name>
</gene>
<dbReference type="AlphaFoldDB" id="A0A1N6ELY2"/>
<evidence type="ECO:0000256" key="1">
    <source>
        <dbReference type="SAM" id="SignalP"/>
    </source>
</evidence>
<sequence length="300" mass="32955">MKRMHWFTLILAWLASAAALAGDLKPFILSTIKPAGIEEGVSKIKSALSSAGFTIVGEYAPKSETHIIVVTNDALKTLAAKSERGGFGAMERVAVVKHNGALEVSYTNPTYWWNAYRMAGDIKPVQAAMEKALGNAGQFGVEPGLSASELRDYHYKFMMPYFTDVDELEEYDSHQQGIDVIEKNLAKRVDGALKVYRIDIPGTEMTVWGVGFTQSAAADKYVLDNIDHGAHSHAAHLPYELLLDGKQAVALNGKFRIAISWPGLPMGEFMKIMRTPDDIETTLEDVADPMGRVKDDENGF</sequence>
<evidence type="ECO:0000313" key="3">
    <source>
        <dbReference type="Proteomes" id="UP000198461"/>
    </source>
</evidence>
<keyword evidence="1" id="KW-0732">Signal</keyword>
<organism evidence="2 3">
    <name type="scientific">Sulfurivirga caldicuralii</name>
    <dbReference type="NCBI Taxonomy" id="364032"/>
    <lineage>
        <taxon>Bacteria</taxon>
        <taxon>Pseudomonadati</taxon>
        <taxon>Pseudomonadota</taxon>
        <taxon>Gammaproteobacteria</taxon>
        <taxon>Thiotrichales</taxon>
        <taxon>Piscirickettsiaceae</taxon>
        <taxon>Sulfurivirga</taxon>
    </lineage>
</organism>
<dbReference type="STRING" id="364032.SAMN05443662_0673"/>
<feature type="chain" id="PRO_5012093942" evidence="1">
    <location>
        <begin position="22"/>
        <end position="300"/>
    </location>
</feature>
<dbReference type="SUPFAM" id="SSF103247">
    <property type="entry name" value="TT1751-like"/>
    <property type="match status" value="1"/>
</dbReference>
<accession>A0A1N6ELY2</accession>
<evidence type="ECO:0000313" key="2">
    <source>
        <dbReference type="EMBL" id="SIN84018.1"/>
    </source>
</evidence>
<name>A0A1N6ELY2_9GAMM</name>
<protein>
    <submittedName>
        <fullName evidence="2">Uncharacterized protein</fullName>
    </submittedName>
</protein>
<proteinExistence type="predicted"/>
<dbReference type="RefSeq" id="WP_074200988.1">
    <property type="nucleotide sequence ID" value="NZ_FSRE01000002.1"/>
</dbReference>
<reference evidence="2 3" key="1">
    <citation type="submission" date="2016-11" db="EMBL/GenBank/DDBJ databases">
        <authorList>
            <person name="Jaros S."/>
            <person name="Januszkiewicz K."/>
            <person name="Wedrychowicz H."/>
        </authorList>
    </citation>
    <scope>NUCLEOTIDE SEQUENCE [LARGE SCALE GENOMIC DNA]</scope>
    <source>
        <strain evidence="2 3">DSM 17737</strain>
    </source>
</reference>
<keyword evidence="3" id="KW-1185">Reference proteome</keyword>
<feature type="signal peptide" evidence="1">
    <location>
        <begin position="1"/>
        <end position="21"/>
    </location>
</feature>
<dbReference type="OrthoDB" id="9814711at2"/>
<dbReference type="EMBL" id="FSRE01000002">
    <property type="protein sequence ID" value="SIN84018.1"/>
    <property type="molecule type" value="Genomic_DNA"/>
</dbReference>